<keyword evidence="4" id="KW-0862">Zinc</keyword>
<dbReference type="GO" id="GO:0005770">
    <property type="term" value="C:late endosome"/>
    <property type="evidence" value="ECO:0007669"/>
    <property type="project" value="TreeGrafter"/>
</dbReference>
<evidence type="ECO:0000256" key="7">
    <source>
        <dbReference type="PROSITE-ProRule" id="PRU00175"/>
    </source>
</evidence>
<comment type="subcellular location">
    <subcellularLocation>
        <location evidence="1">Lysosome</location>
    </subcellularLocation>
</comment>
<dbReference type="GO" id="GO:0034058">
    <property type="term" value="P:endosomal vesicle fusion"/>
    <property type="evidence" value="ECO:0007669"/>
    <property type="project" value="TreeGrafter"/>
</dbReference>
<dbReference type="Pfam" id="PF23556">
    <property type="entry name" value="TPR_Vps41"/>
    <property type="match status" value="1"/>
</dbReference>
<evidence type="ECO:0000256" key="6">
    <source>
        <dbReference type="ARBA" id="ARBA00023228"/>
    </source>
</evidence>
<dbReference type="InterPro" id="IPR001841">
    <property type="entry name" value="Znf_RING"/>
</dbReference>
<dbReference type="GO" id="GO:0009267">
    <property type="term" value="P:cellular response to starvation"/>
    <property type="evidence" value="ECO:0007669"/>
    <property type="project" value="TreeGrafter"/>
</dbReference>
<gene>
    <name evidence="11" type="ORF">BXYJ_LOCUS14769</name>
</gene>
<dbReference type="GO" id="GO:0030897">
    <property type="term" value="C:HOPS complex"/>
    <property type="evidence" value="ECO:0007669"/>
    <property type="project" value="TreeGrafter"/>
</dbReference>
<dbReference type="PROSITE" id="PS50089">
    <property type="entry name" value="ZF_RING_2"/>
    <property type="match status" value="1"/>
</dbReference>
<evidence type="ECO:0000259" key="10">
    <source>
        <dbReference type="PROSITE" id="PS50089"/>
    </source>
</evidence>
<dbReference type="GO" id="GO:0016236">
    <property type="term" value="P:macroautophagy"/>
    <property type="evidence" value="ECO:0007669"/>
    <property type="project" value="TreeGrafter"/>
</dbReference>
<feature type="repeat" description="CHCR" evidence="9">
    <location>
        <begin position="617"/>
        <end position="760"/>
    </location>
</feature>
<evidence type="ECO:0000256" key="4">
    <source>
        <dbReference type="ARBA" id="ARBA00022833"/>
    </source>
</evidence>
<keyword evidence="5" id="KW-0653">Protein transport</keyword>
<keyword evidence="13" id="KW-1185">Reference proteome</keyword>
<keyword evidence="3 7" id="KW-0479">Metal-binding</keyword>
<feature type="domain" description="RING-type" evidence="10">
    <location>
        <begin position="839"/>
        <end position="879"/>
    </location>
</feature>
<evidence type="ECO:0000256" key="1">
    <source>
        <dbReference type="ARBA" id="ARBA00004371"/>
    </source>
</evidence>
<dbReference type="CDD" id="cd15489">
    <property type="entry name" value="PHD_SF"/>
    <property type="match status" value="1"/>
</dbReference>
<evidence type="ECO:0000313" key="12">
    <source>
        <dbReference type="Proteomes" id="UP000095284"/>
    </source>
</evidence>
<dbReference type="GO" id="GO:0008270">
    <property type="term" value="F:zinc ion binding"/>
    <property type="evidence" value="ECO:0007669"/>
    <property type="project" value="UniProtKB-KW"/>
</dbReference>
<dbReference type="PROSITE" id="PS50082">
    <property type="entry name" value="WD_REPEATS_2"/>
    <property type="match status" value="1"/>
</dbReference>
<keyword evidence="8" id="KW-0853">WD repeat</keyword>
<dbReference type="InterPro" id="IPR057780">
    <property type="entry name" value="Beta-prop_Vps41"/>
</dbReference>
<dbReference type="InterPro" id="IPR011990">
    <property type="entry name" value="TPR-like_helical_dom_sf"/>
</dbReference>
<dbReference type="WBParaSite" id="BXY_1102100.1">
    <property type="protein sequence ID" value="BXY_1102100.1"/>
    <property type="gene ID" value="BXY_1102100"/>
</dbReference>
<dbReference type="eggNOG" id="KOG2177">
    <property type="taxonomic scope" value="Eukaryota"/>
</dbReference>
<dbReference type="EMBL" id="CAJFCV020000006">
    <property type="protein sequence ID" value="CAG9130583.1"/>
    <property type="molecule type" value="Genomic_DNA"/>
</dbReference>
<dbReference type="SMART" id="SM00320">
    <property type="entry name" value="WD40"/>
    <property type="match status" value="2"/>
</dbReference>
<dbReference type="InterPro" id="IPR036322">
    <property type="entry name" value="WD40_repeat_dom_sf"/>
</dbReference>
<evidence type="ECO:0000313" key="13">
    <source>
        <dbReference type="Proteomes" id="UP000659654"/>
    </source>
</evidence>
<evidence type="ECO:0000313" key="11">
    <source>
        <dbReference type="EMBL" id="CAD5234678.1"/>
    </source>
</evidence>
<dbReference type="eggNOG" id="KOG2066">
    <property type="taxonomic scope" value="Eukaryota"/>
</dbReference>
<dbReference type="Proteomes" id="UP000582659">
    <property type="component" value="Unassembled WGS sequence"/>
</dbReference>
<dbReference type="GO" id="GO:0006623">
    <property type="term" value="P:protein targeting to vacuole"/>
    <property type="evidence" value="ECO:0007669"/>
    <property type="project" value="InterPro"/>
</dbReference>
<dbReference type="OrthoDB" id="244107at2759"/>
<keyword evidence="2" id="KW-0813">Transport</keyword>
<keyword evidence="3 7" id="KW-0863">Zinc-finger</keyword>
<feature type="repeat" description="WD" evidence="8">
    <location>
        <begin position="73"/>
        <end position="103"/>
    </location>
</feature>
<dbReference type="Gene3D" id="1.25.40.10">
    <property type="entry name" value="Tetratricopeptide repeat domain"/>
    <property type="match status" value="1"/>
</dbReference>
<dbReference type="SMART" id="SM00299">
    <property type="entry name" value="CLH"/>
    <property type="match status" value="1"/>
</dbReference>
<reference evidence="14" key="1">
    <citation type="submission" date="2016-11" db="UniProtKB">
        <authorList>
            <consortium name="WormBaseParasite"/>
        </authorList>
    </citation>
    <scope>IDENTIFICATION</scope>
</reference>
<dbReference type="InterPro" id="IPR000547">
    <property type="entry name" value="Clathrin_H-chain/VPS_repeat"/>
</dbReference>
<dbReference type="Gene3D" id="2.130.10.10">
    <property type="entry name" value="YVTN repeat-like/Quinoprotein amine dehydrogenase"/>
    <property type="match status" value="1"/>
</dbReference>
<evidence type="ECO:0000256" key="8">
    <source>
        <dbReference type="PROSITE-ProRule" id="PRU00221"/>
    </source>
</evidence>
<dbReference type="Proteomes" id="UP000095284">
    <property type="component" value="Unplaced"/>
</dbReference>
<name>A0A1I7SDB6_BURXY</name>
<organism evidence="12 14">
    <name type="scientific">Bursaphelenchus xylophilus</name>
    <name type="common">Pinewood nematode worm</name>
    <name type="synonym">Aphelenchoides xylophilus</name>
    <dbReference type="NCBI Taxonomy" id="6326"/>
    <lineage>
        <taxon>Eukaryota</taxon>
        <taxon>Metazoa</taxon>
        <taxon>Ecdysozoa</taxon>
        <taxon>Nematoda</taxon>
        <taxon>Chromadorea</taxon>
        <taxon>Rhabditida</taxon>
        <taxon>Tylenchina</taxon>
        <taxon>Tylenchomorpha</taxon>
        <taxon>Aphelenchoidea</taxon>
        <taxon>Aphelenchoididae</taxon>
        <taxon>Bursaphelenchus</taxon>
    </lineage>
</organism>
<reference evidence="11" key="2">
    <citation type="submission" date="2020-09" db="EMBL/GenBank/DDBJ databases">
        <authorList>
            <person name="Kikuchi T."/>
        </authorList>
    </citation>
    <scope>NUCLEOTIDE SEQUENCE</scope>
    <source>
        <strain evidence="11">Ka4C1</strain>
    </source>
</reference>
<protein>
    <submittedName>
        <fullName evidence="11">(pine wood nematode) hypothetical protein</fullName>
    </submittedName>
</protein>
<dbReference type="InterPro" id="IPR045111">
    <property type="entry name" value="Vps41/Vps8"/>
</dbReference>
<dbReference type="PROSITE" id="PS50236">
    <property type="entry name" value="CHCR"/>
    <property type="match status" value="1"/>
</dbReference>
<dbReference type="Proteomes" id="UP000659654">
    <property type="component" value="Unassembled WGS sequence"/>
</dbReference>
<proteinExistence type="predicted"/>
<evidence type="ECO:0000256" key="5">
    <source>
        <dbReference type="ARBA" id="ARBA00022927"/>
    </source>
</evidence>
<dbReference type="GO" id="GO:0005764">
    <property type="term" value="C:lysosome"/>
    <property type="evidence" value="ECO:0007669"/>
    <property type="project" value="UniProtKB-SubCell"/>
</dbReference>
<evidence type="ECO:0000313" key="14">
    <source>
        <dbReference type="WBParaSite" id="BXY_1102100.1"/>
    </source>
</evidence>
<accession>A0A1I7SDB6</accession>
<dbReference type="EMBL" id="CAJFDI010000006">
    <property type="protein sequence ID" value="CAD5234678.1"/>
    <property type="molecule type" value="Genomic_DNA"/>
</dbReference>
<dbReference type="SUPFAM" id="SSF50978">
    <property type="entry name" value="WD40 repeat-like"/>
    <property type="match status" value="1"/>
</dbReference>
<dbReference type="InterPro" id="IPR001680">
    <property type="entry name" value="WD40_rpt"/>
</dbReference>
<keyword evidence="6" id="KW-0458">Lysosome</keyword>
<dbReference type="AlphaFoldDB" id="A0A1I7SDB6"/>
<dbReference type="Pfam" id="PF23411">
    <property type="entry name" value="Beta-prop_Vps41"/>
    <property type="match status" value="1"/>
</dbReference>
<evidence type="ECO:0000256" key="2">
    <source>
        <dbReference type="ARBA" id="ARBA00022448"/>
    </source>
</evidence>
<dbReference type="PANTHER" id="PTHR12616:SF1">
    <property type="entry name" value="VACUOLAR PROTEIN SORTING-ASSOCIATED PROTEIN 41 HOMOLOG"/>
    <property type="match status" value="1"/>
</dbReference>
<dbReference type="InterPro" id="IPR015943">
    <property type="entry name" value="WD40/YVTN_repeat-like_dom_sf"/>
</dbReference>
<dbReference type="PANTHER" id="PTHR12616">
    <property type="entry name" value="VACUOLAR PROTEIN SORTING VPS41"/>
    <property type="match status" value="1"/>
</dbReference>
<sequence length="906" mass="102280">MNSTSGSQVVELGEVVVEPRFKYSRVIKDVHSCLEGSSASCVAVHDKFLAIGFSSGHLRLFDHLGYEHFKNSLRKHKSSVTQVAFDTQGSYLISCSNDSTVSIQGIGSSEHNEVLKVCPAAKSVALSEDFCKRGSGQKFVSGGQMLIMYEKGFLGKYKGLTLFQGLDRDGFISCCSWRGSLLAFTNDTGTRVYDCTLKRMISLVQPSHLHETFFSSRFLPRHCWIDPVTLVIAWGSTVTICKVTSQSNEKNGLSMKKVEIQFMWSIPDVFISGVSFTVADPATSSSRTWEEIVVFGLTIDNAENEDDSEMVDDSMSVISDVSNITALATLACKKTNAQLLLMKPLDSSSYIVIADDKWKMRNSDLRFLNKFSLVALPSDSMYFLLGPRELIEASPFSTDDRVDWFLENKYYAEALECALKDKEALQRHSVSDIGRLLIRDLIEQGMFSRAAKILPQICDREKMEWEYYVTEFEKYGEILKLIPYLPLGYPQLEPECYESVLTAALYSKTNLFRKLVIEWNPDIYRAASIIDKALRRLNADNNFTVDQAVKDKKDDLINIYQALAHLFAYVRNFDKALVIYLLLKDKAVFGVIDKYHLFPMVKDRIVELMDINADLAIRLLLDNEDSIPAKQVVTRLSKHPKLQMAYLNRLYSRGEGIEYVDLMVKLFAEYDRPKLLSFLKKAESYKIDLALEICRKKNYINEAVFLLGRSGNRLEALDLIMKSSKDIQMAISFCSEHEDDIELWDRLIDLSLDNPQHITKILSTAGTFIDPLTVIEKMPIQIEIPGLQDLLLKILRDYELKVNVLRDSSRITSDDMFRIFSKKVEANISCTGIGSDKRCDNCGELICRPSNQGDLLILCCHHVVHEGCIGSGFRCPVCNSVSIISPSAPVPIGKRHPISSNPFGDF</sequence>
<evidence type="ECO:0000256" key="9">
    <source>
        <dbReference type="PROSITE-ProRule" id="PRU01006"/>
    </source>
</evidence>
<evidence type="ECO:0000256" key="3">
    <source>
        <dbReference type="ARBA" id="ARBA00022771"/>
    </source>
</evidence>